<sequence>MGSLFDGYAATRSRRRSRERPWDEMFPSDSVSVREPYRELYPALARMTQDELRGRTDALASSYLAQGVTFDFAGEERPFPLDAVPRVIAAREWNVVEAGVAQRVRALERFLGDVYGPQNCVRDGVIPAALISSSSHFHRQAAGIVSANGVRIHVAGIDVIRDEVGDWRVLEDNVRVPSGVSYVISNRRVMAQTLPELFTSMRVRPVGDYPNRLLQALRASAPEGVDEPNIVVLTPGVYNSAYYEHTLLARLMGVELVEGRDLFCSGGRVWMRTTAGPTRVDVIYRRVDDEFLDPQQFRPDSVLGAPGLMLAARLGHVTIANAVGNGVADDKLVYTYVPDLIRYYLGEEPILPNVDTWRLEEPEALAEVLDRLDQLVVKPVDGSGGKGLVVGPDASRGELADLRARLLADPRGWIAQPVVQLSTLPTLVEDGMRPRHADLRPFAVNDGENVWVLPGGLTRVALPEGQLVVNSSQGGGSKDTWVLDDSVTTGPVAGIVPSPNPSGAGVGSIVADQATAPVTAAIPLLGDGAAASPHHRHRPESSPQDEDAPVRQQQQQQQQQQRPSRRPTRGEAEPC</sequence>
<dbReference type="RefSeq" id="WP_154345426.1">
    <property type="nucleotide sequence ID" value="NZ_WKJD01000008.1"/>
</dbReference>
<evidence type="ECO:0000259" key="2">
    <source>
        <dbReference type="Pfam" id="PF14403"/>
    </source>
</evidence>
<dbReference type="AlphaFoldDB" id="A0A6L5R0W7"/>
<protein>
    <submittedName>
        <fullName evidence="3">Circularly permuted type 2 ATP-grasp protein</fullName>
    </submittedName>
</protein>
<dbReference type="Gene3D" id="3.40.50.11290">
    <property type="match status" value="1"/>
</dbReference>
<accession>A0A6L5R0W7</accession>
<dbReference type="InterPro" id="IPR051680">
    <property type="entry name" value="ATP-dep_Glu-Cys_Ligase-2"/>
</dbReference>
<dbReference type="PIRSF" id="PIRSF005522">
    <property type="entry name" value="UCP005522"/>
    <property type="match status" value="1"/>
</dbReference>
<dbReference type="PANTHER" id="PTHR34595">
    <property type="entry name" value="BLR5612 PROTEIN"/>
    <property type="match status" value="1"/>
</dbReference>
<evidence type="ECO:0000313" key="3">
    <source>
        <dbReference type="EMBL" id="MRX43078.1"/>
    </source>
</evidence>
<feature type="region of interest" description="Disordered" evidence="1">
    <location>
        <begin position="528"/>
        <end position="575"/>
    </location>
</feature>
<feature type="compositionally biased region" description="Low complexity" evidence="1">
    <location>
        <begin position="552"/>
        <end position="561"/>
    </location>
</feature>
<dbReference type="Pfam" id="PF14403">
    <property type="entry name" value="CP_ATPgrasp_2"/>
    <property type="match status" value="1"/>
</dbReference>
<dbReference type="InterPro" id="IPR025841">
    <property type="entry name" value="CP_ATPgrasp_2"/>
</dbReference>
<dbReference type="SUPFAM" id="SSF56059">
    <property type="entry name" value="Glutathione synthetase ATP-binding domain-like"/>
    <property type="match status" value="1"/>
</dbReference>
<reference evidence="3 4" key="1">
    <citation type="submission" date="2019-11" db="EMBL/GenBank/DDBJ databases">
        <title>Agromyces kandeliae sp. nov., isolated from mangrove soil.</title>
        <authorList>
            <person name="Wang R."/>
        </authorList>
    </citation>
    <scope>NUCLEOTIDE SEQUENCE [LARGE SCALE GENOMIC DNA]</scope>
    <source>
        <strain evidence="3 4">Q22</strain>
    </source>
</reference>
<gene>
    <name evidence="3" type="ORF">GJR97_04970</name>
</gene>
<comment type="caution">
    <text evidence="3">The sequence shown here is derived from an EMBL/GenBank/DDBJ whole genome shotgun (WGS) entry which is preliminary data.</text>
</comment>
<dbReference type="InterPro" id="IPR016450">
    <property type="entry name" value="UCP005522"/>
</dbReference>
<dbReference type="EMBL" id="WKJD01000008">
    <property type="protein sequence ID" value="MRX43078.1"/>
    <property type="molecule type" value="Genomic_DNA"/>
</dbReference>
<dbReference type="Proteomes" id="UP000476511">
    <property type="component" value="Unassembled WGS sequence"/>
</dbReference>
<feature type="domain" description="Circularly permuted ATP-grasp type 2" evidence="2">
    <location>
        <begin position="85"/>
        <end position="461"/>
    </location>
</feature>
<name>A0A6L5R0W7_9MICO</name>
<organism evidence="3 4">
    <name type="scientific">Agromyces kandeliae</name>
    <dbReference type="NCBI Taxonomy" id="2666141"/>
    <lineage>
        <taxon>Bacteria</taxon>
        <taxon>Bacillati</taxon>
        <taxon>Actinomycetota</taxon>
        <taxon>Actinomycetes</taxon>
        <taxon>Micrococcales</taxon>
        <taxon>Microbacteriaceae</taxon>
        <taxon>Agromyces</taxon>
    </lineage>
</organism>
<proteinExistence type="predicted"/>
<keyword evidence="4" id="KW-1185">Reference proteome</keyword>
<evidence type="ECO:0000256" key="1">
    <source>
        <dbReference type="SAM" id="MobiDB-lite"/>
    </source>
</evidence>
<dbReference type="Gene3D" id="3.30.1490.270">
    <property type="match status" value="1"/>
</dbReference>
<dbReference type="PANTHER" id="PTHR34595:SF7">
    <property type="entry name" value="SLL1039 PROTEIN"/>
    <property type="match status" value="1"/>
</dbReference>
<evidence type="ECO:0000313" key="4">
    <source>
        <dbReference type="Proteomes" id="UP000476511"/>
    </source>
</evidence>